<dbReference type="EC" id="3.5.1.52" evidence="4"/>
<evidence type="ECO:0000256" key="2">
    <source>
        <dbReference type="SAM" id="SignalP"/>
    </source>
</evidence>
<dbReference type="EMBL" id="CDOG01000047">
    <property type="protein sequence ID" value="CEN41064.1"/>
    <property type="molecule type" value="Genomic_DNA"/>
</dbReference>
<dbReference type="GO" id="GO:0016715">
    <property type="term" value="F:oxidoreductase activity, acting on paired donors, with incorporation or reduction of molecular oxygen, reduced ascorbate as one donor, and incorporation of one atom of oxygen"/>
    <property type="evidence" value="ECO:0007669"/>
    <property type="project" value="InterPro"/>
</dbReference>
<name>A0A0B7HAY2_9FLAO</name>
<protein>
    <submittedName>
        <fullName evidence="4">N-glycanase</fullName>
        <ecNumber evidence="4">3.5.1.52</ecNumber>
    </submittedName>
</protein>
<keyword evidence="4" id="KW-0378">Hydrolase</keyword>
<organism evidence="4 5">
    <name type="scientific">Capnocytophaga cynodegmi</name>
    <dbReference type="NCBI Taxonomy" id="28189"/>
    <lineage>
        <taxon>Bacteria</taxon>
        <taxon>Pseudomonadati</taxon>
        <taxon>Bacteroidota</taxon>
        <taxon>Flavobacteriia</taxon>
        <taxon>Flavobacteriales</taxon>
        <taxon>Flavobacteriaceae</taxon>
        <taxon>Capnocytophaga</taxon>
    </lineage>
</organism>
<reference evidence="4 5" key="1">
    <citation type="submission" date="2015-01" db="EMBL/GenBank/DDBJ databases">
        <authorList>
            <person name="MANFREDI Pablo"/>
        </authorList>
    </citation>
    <scope>NUCLEOTIDE SEQUENCE [LARGE SCALE GENOMIC DNA]</scope>
    <source>
        <strain evidence="4 5">Ccy74</strain>
    </source>
</reference>
<evidence type="ECO:0000313" key="5">
    <source>
        <dbReference type="Proteomes" id="UP000038083"/>
    </source>
</evidence>
<feature type="domain" description="Peptide-N-glycosidase F N-terminal" evidence="3">
    <location>
        <begin position="24"/>
        <end position="209"/>
    </location>
</feature>
<dbReference type="Pfam" id="PF09112">
    <property type="entry name" value="N-glycanase_N"/>
    <property type="match status" value="1"/>
</dbReference>
<dbReference type="GO" id="GO:0000224">
    <property type="term" value="F:peptide-N4-(N-acetyl-beta-glucosaminyl)asparagine amidase activity"/>
    <property type="evidence" value="ECO:0007669"/>
    <property type="project" value="UniProtKB-EC"/>
</dbReference>
<accession>A0A0B7HAY2</accession>
<dbReference type="SMART" id="SM01290">
    <property type="entry name" value="N-glycanase_N"/>
    <property type="match status" value="1"/>
</dbReference>
<dbReference type="RefSeq" id="WP_018278538.1">
    <property type="nucleotide sequence ID" value="NZ_CDOF01000023.1"/>
</dbReference>
<dbReference type="SUPFAM" id="SSF49742">
    <property type="entry name" value="PHM/PNGase F"/>
    <property type="match status" value="1"/>
</dbReference>
<feature type="signal peptide" evidence="2">
    <location>
        <begin position="1"/>
        <end position="19"/>
    </location>
</feature>
<sequence length="395" mass="44541">MKKLILRALALLFTISSSAQEAKTIKVFENALVNFSEKGEVSSGIIRLQQGRLLVKKVTVPEYRKGTDVSVSVTIRSNGDTWDKSGSCFVFKNEDLINVINVAQGSRKLPSESGHNNDYQGIKSVTGYDLPIEVLRFMTPFGVGHYSDETKYPRMRYYRPVSVPKWEEKVVWTQDVSQLESLLTGTFYIGIWIDTWTDKGYLADVSLTYSGRPRPKKVVTPLINTIYYVNGQKIPDLFAKTSLKHTINLKKDSKNTELYYITTGHGGHSGGDEFIKINNSVYFDTKKVIDFIPWRDDCASFRRFNPSSGVWTKKDTAIAYNENYERVKKAVEERLASSDLSRSNWCPGSSVVPESVKLGNLKKGTHSLEIVIPATANTGDQQNHWLVSCYLVSDK</sequence>
<evidence type="ECO:0000256" key="1">
    <source>
        <dbReference type="ARBA" id="ARBA00023157"/>
    </source>
</evidence>
<dbReference type="AlphaFoldDB" id="A0A0B7HAY2"/>
<dbReference type="InterPro" id="IPR014784">
    <property type="entry name" value="Cu2_ascorb_mOase-like_C"/>
</dbReference>
<dbReference type="InterPro" id="IPR015196">
    <property type="entry name" value="PngaseF_N"/>
</dbReference>
<dbReference type="Proteomes" id="UP000038083">
    <property type="component" value="Unassembled WGS sequence"/>
</dbReference>
<dbReference type="Pfam" id="PF09113">
    <property type="entry name" value="N-glycanase_C"/>
    <property type="match status" value="1"/>
</dbReference>
<dbReference type="InterPro" id="IPR015197">
    <property type="entry name" value="PngaseF_C"/>
</dbReference>
<evidence type="ECO:0000259" key="3">
    <source>
        <dbReference type="SMART" id="SM01290"/>
    </source>
</evidence>
<gene>
    <name evidence="4" type="ORF">CCYN74_510010</name>
</gene>
<proteinExistence type="predicted"/>
<dbReference type="Gene3D" id="2.60.120.230">
    <property type="match status" value="1"/>
</dbReference>
<dbReference type="InterPro" id="IPR043022">
    <property type="entry name" value="PngaseF_N_sf"/>
</dbReference>
<dbReference type="OrthoDB" id="6281169at2"/>
<evidence type="ECO:0000313" key="4">
    <source>
        <dbReference type="EMBL" id="CEN41064.1"/>
    </source>
</evidence>
<dbReference type="InterPro" id="IPR008977">
    <property type="entry name" value="PHM/PNGase_F_dom_sf"/>
</dbReference>
<dbReference type="Gene3D" id="2.60.120.1570">
    <property type="entry name" value="Peptide-N-glycosidase F, N-terminal domain"/>
    <property type="match status" value="1"/>
</dbReference>
<feature type="chain" id="PRO_5009757768" evidence="2">
    <location>
        <begin position="20"/>
        <end position="395"/>
    </location>
</feature>
<keyword evidence="1" id="KW-1015">Disulfide bond</keyword>
<keyword evidence="2" id="KW-0732">Signal</keyword>